<evidence type="ECO:0000259" key="2">
    <source>
        <dbReference type="PROSITE" id="PS50943"/>
    </source>
</evidence>
<dbReference type="RefSeq" id="WP_092729887.1">
    <property type="nucleotide sequence ID" value="NZ_FMXE01000012.1"/>
</dbReference>
<dbReference type="Gene3D" id="1.10.10.2910">
    <property type="match status" value="1"/>
</dbReference>
<dbReference type="InterPro" id="IPR010359">
    <property type="entry name" value="IrrE_HExxH"/>
</dbReference>
<dbReference type="CDD" id="cd00093">
    <property type="entry name" value="HTH_XRE"/>
    <property type="match status" value="1"/>
</dbReference>
<evidence type="ECO:0000313" key="4">
    <source>
        <dbReference type="Proteomes" id="UP000198756"/>
    </source>
</evidence>
<dbReference type="Pfam" id="PF06114">
    <property type="entry name" value="Peptidase_M78"/>
    <property type="match status" value="1"/>
</dbReference>
<evidence type="ECO:0000313" key="3">
    <source>
        <dbReference type="EMBL" id="SDA75053.1"/>
    </source>
</evidence>
<dbReference type="PANTHER" id="PTHR43236:SF1">
    <property type="entry name" value="BLL7220 PROTEIN"/>
    <property type="match status" value="1"/>
</dbReference>
<reference evidence="4" key="1">
    <citation type="submission" date="2016-10" db="EMBL/GenBank/DDBJ databases">
        <authorList>
            <person name="Varghese N."/>
            <person name="Submissions S."/>
        </authorList>
    </citation>
    <scope>NUCLEOTIDE SEQUENCE [LARGE SCALE GENOMIC DNA]</scope>
    <source>
        <strain evidence="4">DSM 22703</strain>
    </source>
</reference>
<keyword evidence="4" id="KW-1185">Reference proteome</keyword>
<name>A0A1G5XX87_9BACT</name>
<dbReference type="InterPro" id="IPR001387">
    <property type="entry name" value="Cro/C1-type_HTH"/>
</dbReference>
<dbReference type="InterPro" id="IPR010982">
    <property type="entry name" value="Lambda_DNA-bd_dom_sf"/>
</dbReference>
<dbReference type="InterPro" id="IPR052345">
    <property type="entry name" value="Rad_response_metalloprotease"/>
</dbReference>
<proteinExistence type="inferred from homology"/>
<dbReference type="SUPFAM" id="SSF47413">
    <property type="entry name" value="lambda repressor-like DNA-binding domains"/>
    <property type="match status" value="1"/>
</dbReference>
<dbReference type="Pfam" id="PF01381">
    <property type="entry name" value="HTH_3"/>
    <property type="match status" value="1"/>
</dbReference>
<dbReference type="PROSITE" id="PS50943">
    <property type="entry name" value="HTH_CROC1"/>
    <property type="match status" value="1"/>
</dbReference>
<evidence type="ECO:0000256" key="1">
    <source>
        <dbReference type="ARBA" id="ARBA00007227"/>
    </source>
</evidence>
<dbReference type="SMART" id="SM00530">
    <property type="entry name" value="HTH_XRE"/>
    <property type="match status" value="1"/>
</dbReference>
<dbReference type="GO" id="GO:0003677">
    <property type="term" value="F:DNA binding"/>
    <property type="evidence" value="ECO:0007669"/>
    <property type="project" value="InterPro"/>
</dbReference>
<gene>
    <name evidence="3" type="ORF">SAMN03080617_02094</name>
</gene>
<organism evidence="3 4">
    <name type="scientific">Algoriphagus alkaliphilus</name>
    <dbReference type="NCBI Taxonomy" id="279824"/>
    <lineage>
        <taxon>Bacteria</taxon>
        <taxon>Pseudomonadati</taxon>
        <taxon>Bacteroidota</taxon>
        <taxon>Cytophagia</taxon>
        <taxon>Cytophagales</taxon>
        <taxon>Cyclobacteriaceae</taxon>
        <taxon>Algoriphagus</taxon>
    </lineage>
</organism>
<sequence length="350" mass="40124">MSANLAFRLKNARLKSGLSLQQLADQVGLSKQMISKYEKGLSTPASDKLIELSRILKVKVDQLFRKPEYEIGEISFRKRIKLKGKRELALKEEIRTKIENYLLIEDLLGISHGFENPLVNFPIQTRSDAKKAASKLKEAWRIGFDAIYNAVDLFEEKRIKVIEVTDHTGEFDGLATWVDQKYPMIVISKDSPVERKRFTLFHELGHIVLNLNALSEKEHEKCCNEFASEMLLSEENLKMELGSSRKEIFLEEIINVQEKYGTSISAIVYKLGECGIISKNHVKDFFISLRMDSKFKSKIELSRYQGSEQSSRFENLVLRALSQENISHSKASSLLELSLSELKTQYLQPV</sequence>
<protein>
    <recommendedName>
        <fullName evidence="2">HTH cro/C1-type domain-containing protein</fullName>
    </recommendedName>
</protein>
<dbReference type="EMBL" id="FMXE01000012">
    <property type="protein sequence ID" value="SDA75053.1"/>
    <property type="molecule type" value="Genomic_DNA"/>
</dbReference>
<dbReference type="STRING" id="279824.SAMN03080617_02094"/>
<dbReference type="Gene3D" id="1.10.260.40">
    <property type="entry name" value="lambda repressor-like DNA-binding domains"/>
    <property type="match status" value="1"/>
</dbReference>
<comment type="similarity">
    <text evidence="1">Belongs to the short-chain fatty acyl-CoA assimilation regulator (ScfR) family.</text>
</comment>
<dbReference type="PANTHER" id="PTHR43236">
    <property type="entry name" value="ANTITOXIN HIGA1"/>
    <property type="match status" value="1"/>
</dbReference>
<feature type="domain" description="HTH cro/C1-type" evidence="2">
    <location>
        <begin position="9"/>
        <end position="63"/>
    </location>
</feature>
<dbReference type="OrthoDB" id="9794834at2"/>
<dbReference type="AlphaFoldDB" id="A0A1G5XX87"/>
<accession>A0A1G5XX87</accession>
<dbReference type="Proteomes" id="UP000198756">
    <property type="component" value="Unassembled WGS sequence"/>
</dbReference>